<evidence type="ECO:0000313" key="1">
    <source>
        <dbReference type="EMBL" id="KFA93790.1"/>
    </source>
</evidence>
<dbReference type="EMBL" id="JPMI01000038">
    <property type="protein sequence ID" value="KFA93790.1"/>
    <property type="molecule type" value="Genomic_DNA"/>
</dbReference>
<evidence type="ECO:0000313" key="2">
    <source>
        <dbReference type="Proteomes" id="UP000028547"/>
    </source>
</evidence>
<accession>A0A084SZA5</accession>
<dbReference type="AlphaFoldDB" id="A0A084SZA5"/>
<proteinExistence type="predicted"/>
<reference evidence="1 2" key="1">
    <citation type="submission" date="2014-07" db="EMBL/GenBank/DDBJ databases">
        <title>Draft Genome Sequence of Gephyronic Acid Producer, Cystobacter violaceus Strain Cb vi76.</title>
        <authorList>
            <person name="Stevens D.C."/>
            <person name="Young J."/>
            <person name="Carmichael R."/>
            <person name="Tan J."/>
            <person name="Taylor R.E."/>
        </authorList>
    </citation>
    <scope>NUCLEOTIDE SEQUENCE [LARGE SCALE GENOMIC DNA]</scope>
    <source>
        <strain evidence="1 2">Cb vi76</strain>
    </source>
</reference>
<evidence type="ECO:0008006" key="3">
    <source>
        <dbReference type="Google" id="ProtNLM"/>
    </source>
</evidence>
<sequence>MRGATQQTRHLTTSKMRRLVTGVLSLTLLTTGCGGTSEAEDFSQDSLASMDQAVTCTCYYGYDQDHKPIPPSSTYCGMIVCSYAGYQFTCESSGWVAHTNQPC</sequence>
<organism evidence="1 2">
    <name type="scientific">Archangium violaceum Cb vi76</name>
    <dbReference type="NCBI Taxonomy" id="1406225"/>
    <lineage>
        <taxon>Bacteria</taxon>
        <taxon>Pseudomonadati</taxon>
        <taxon>Myxococcota</taxon>
        <taxon>Myxococcia</taxon>
        <taxon>Myxococcales</taxon>
        <taxon>Cystobacterineae</taxon>
        <taxon>Archangiaceae</taxon>
        <taxon>Archangium</taxon>
    </lineage>
</organism>
<comment type="caution">
    <text evidence="1">The sequence shown here is derived from an EMBL/GenBank/DDBJ whole genome shotgun (WGS) entry which is preliminary data.</text>
</comment>
<protein>
    <recommendedName>
        <fullName evidence="3">Lipoprotein</fullName>
    </recommendedName>
</protein>
<gene>
    <name evidence="1" type="ORF">Q664_06855</name>
</gene>
<name>A0A084SZA5_9BACT</name>
<dbReference type="Proteomes" id="UP000028547">
    <property type="component" value="Unassembled WGS sequence"/>
</dbReference>
<dbReference type="PROSITE" id="PS51257">
    <property type="entry name" value="PROKAR_LIPOPROTEIN"/>
    <property type="match status" value="1"/>
</dbReference>